<name>A0ABQ1WZX2_9FLAO</name>
<evidence type="ECO:0008006" key="4">
    <source>
        <dbReference type="Google" id="ProtNLM"/>
    </source>
</evidence>
<evidence type="ECO:0000313" key="3">
    <source>
        <dbReference type="Proteomes" id="UP000658202"/>
    </source>
</evidence>
<evidence type="ECO:0000256" key="1">
    <source>
        <dbReference type="SAM" id="Phobius"/>
    </source>
</evidence>
<sequence length="171" mass="20007">MYPIYNNLICKEDTENMKKLVLLFGLISSVCFYSQNFSAINDILEKIESKNKKMKDASGYIINNKKFVLIEDFEDHSERHILEFKNDNSITLIELIDDKATGQTFSNIFSGDFIRKKNAISIRANYLEGKQIAIPLIYSLYLMNANDIWYLKDINTSKRWIENNNLTKKKK</sequence>
<keyword evidence="1" id="KW-0812">Transmembrane</keyword>
<reference evidence="3" key="1">
    <citation type="journal article" date="2019" name="Int. J. Syst. Evol. Microbiol.">
        <title>The Global Catalogue of Microorganisms (GCM) 10K type strain sequencing project: providing services to taxonomists for standard genome sequencing and annotation.</title>
        <authorList>
            <consortium name="The Broad Institute Genomics Platform"/>
            <consortium name="The Broad Institute Genome Sequencing Center for Infectious Disease"/>
            <person name="Wu L."/>
            <person name="Ma J."/>
        </authorList>
    </citation>
    <scope>NUCLEOTIDE SEQUENCE [LARGE SCALE GENOMIC DNA]</scope>
    <source>
        <strain evidence="3">CCM 8490</strain>
    </source>
</reference>
<accession>A0ABQ1WZX2</accession>
<keyword evidence="3" id="KW-1185">Reference proteome</keyword>
<evidence type="ECO:0000313" key="2">
    <source>
        <dbReference type="EMBL" id="GGG53061.1"/>
    </source>
</evidence>
<comment type="caution">
    <text evidence="2">The sequence shown here is derived from an EMBL/GenBank/DDBJ whole genome shotgun (WGS) entry which is preliminary data.</text>
</comment>
<keyword evidence="1" id="KW-1133">Transmembrane helix</keyword>
<proteinExistence type="predicted"/>
<dbReference type="EMBL" id="BMCW01000002">
    <property type="protein sequence ID" value="GGG53061.1"/>
    <property type="molecule type" value="Genomic_DNA"/>
</dbReference>
<feature type="transmembrane region" description="Helical" evidence="1">
    <location>
        <begin position="20"/>
        <end position="44"/>
    </location>
</feature>
<protein>
    <recommendedName>
        <fullName evidence="4">Nuclear transport factor 2 family protein</fullName>
    </recommendedName>
</protein>
<keyword evidence="1" id="KW-0472">Membrane</keyword>
<gene>
    <name evidence="2" type="ORF">GCM10007332_13410</name>
</gene>
<organism evidence="2 3">
    <name type="scientific">Epilithonimonas arachidiradicis</name>
    <dbReference type="NCBI Taxonomy" id="1617282"/>
    <lineage>
        <taxon>Bacteria</taxon>
        <taxon>Pseudomonadati</taxon>
        <taxon>Bacteroidota</taxon>
        <taxon>Flavobacteriia</taxon>
        <taxon>Flavobacteriales</taxon>
        <taxon>Weeksellaceae</taxon>
        <taxon>Chryseobacterium group</taxon>
        <taxon>Epilithonimonas</taxon>
    </lineage>
</organism>
<dbReference type="Proteomes" id="UP000658202">
    <property type="component" value="Unassembled WGS sequence"/>
</dbReference>